<gene>
    <name evidence="14" type="ORF">A2650_05190</name>
</gene>
<proteinExistence type="inferred from homology"/>
<comment type="caution">
    <text evidence="14">The sequence shown here is derived from an EMBL/GenBank/DDBJ whole genome shotgun (WGS) entry which is preliminary data.</text>
</comment>
<dbReference type="InterPro" id="IPR029061">
    <property type="entry name" value="THDP-binding"/>
</dbReference>
<evidence type="ECO:0000256" key="7">
    <source>
        <dbReference type="ARBA" id="ARBA00022679"/>
    </source>
</evidence>
<evidence type="ECO:0000313" key="14">
    <source>
        <dbReference type="EMBL" id="OGN00048.1"/>
    </source>
</evidence>
<evidence type="ECO:0000256" key="1">
    <source>
        <dbReference type="ARBA" id="ARBA00001946"/>
    </source>
</evidence>
<evidence type="ECO:0000256" key="10">
    <source>
        <dbReference type="ARBA" id="ARBA00022977"/>
    </source>
</evidence>
<comment type="cofactor">
    <cofactor evidence="1">
        <name>Mg(2+)</name>
        <dbReference type="ChEBI" id="CHEBI:18420"/>
    </cofactor>
</comment>
<keyword evidence="10" id="KW-0784">Thiamine biosynthesis</keyword>
<evidence type="ECO:0000256" key="6">
    <source>
        <dbReference type="ARBA" id="ARBA00013150"/>
    </source>
</evidence>
<dbReference type="PANTHER" id="PTHR43322">
    <property type="entry name" value="1-D-DEOXYXYLULOSE 5-PHOSPHATE SYNTHASE-RELATED"/>
    <property type="match status" value="1"/>
</dbReference>
<dbReference type="PANTHER" id="PTHR43322:SF5">
    <property type="entry name" value="1-DEOXY-D-XYLULOSE-5-PHOSPHATE SYNTHASE, CHLOROPLASTIC"/>
    <property type="match status" value="1"/>
</dbReference>
<dbReference type="CDD" id="cd07033">
    <property type="entry name" value="TPP_PYR_DXS_TK_like"/>
    <property type="match status" value="1"/>
</dbReference>
<dbReference type="SUPFAM" id="SSF52518">
    <property type="entry name" value="Thiamin diphosphate-binding fold (THDP-binding)"/>
    <property type="match status" value="1"/>
</dbReference>
<evidence type="ECO:0000256" key="8">
    <source>
        <dbReference type="ARBA" id="ARBA00022723"/>
    </source>
</evidence>
<comment type="cofactor">
    <cofactor evidence="2">
        <name>thiamine diphosphate</name>
        <dbReference type="ChEBI" id="CHEBI:58937"/>
    </cofactor>
</comment>
<dbReference type="GO" id="GO:0005829">
    <property type="term" value="C:cytosol"/>
    <property type="evidence" value="ECO:0007669"/>
    <property type="project" value="TreeGrafter"/>
</dbReference>
<evidence type="ECO:0000256" key="4">
    <source>
        <dbReference type="ARBA" id="ARBA00011081"/>
    </source>
</evidence>
<dbReference type="Proteomes" id="UP000177117">
    <property type="component" value="Unassembled WGS sequence"/>
</dbReference>
<dbReference type="EMBL" id="MGJD01000030">
    <property type="protein sequence ID" value="OGN00048.1"/>
    <property type="molecule type" value="Genomic_DNA"/>
</dbReference>
<dbReference type="InterPro" id="IPR005477">
    <property type="entry name" value="Dxylulose-5-P_synthase"/>
</dbReference>
<keyword evidence="11" id="KW-0786">Thiamine pyrophosphate</keyword>
<evidence type="ECO:0000256" key="12">
    <source>
        <dbReference type="ARBA" id="ARBA00023229"/>
    </source>
</evidence>
<dbReference type="Gene3D" id="3.40.50.920">
    <property type="match status" value="1"/>
</dbReference>
<feature type="domain" description="Transketolase-like pyrimidine-binding" evidence="13">
    <location>
        <begin position="7"/>
        <end position="173"/>
    </location>
</feature>
<keyword evidence="7" id="KW-0808">Transferase</keyword>
<dbReference type="InterPro" id="IPR005475">
    <property type="entry name" value="Transketolase-like_Pyr-bd"/>
</dbReference>
<keyword evidence="12" id="KW-0414">Isoprene biosynthesis</keyword>
<dbReference type="Gene3D" id="3.40.50.970">
    <property type="match status" value="1"/>
</dbReference>
<dbReference type="EC" id="2.2.1.7" evidence="6"/>
<dbReference type="InterPro" id="IPR033248">
    <property type="entry name" value="Transketolase_C"/>
</dbReference>
<accession>A0A1F8EHE9</accession>
<dbReference type="FunFam" id="3.40.50.970:FF:000129">
    <property type="entry name" value="Transketolase"/>
    <property type="match status" value="1"/>
</dbReference>
<evidence type="ECO:0000256" key="9">
    <source>
        <dbReference type="ARBA" id="ARBA00022842"/>
    </source>
</evidence>
<evidence type="ECO:0000256" key="2">
    <source>
        <dbReference type="ARBA" id="ARBA00001964"/>
    </source>
</evidence>
<dbReference type="GO" id="GO:0008661">
    <property type="term" value="F:1-deoxy-D-xylulose-5-phosphate synthase activity"/>
    <property type="evidence" value="ECO:0007669"/>
    <property type="project" value="UniProtKB-EC"/>
</dbReference>
<evidence type="ECO:0000256" key="3">
    <source>
        <dbReference type="ARBA" id="ARBA00004980"/>
    </source>
</evidence>
<evidence type="ECO:0000313" key="15">
    <source>
        <dbReference type="Proteomes" id="UP000177117"/>
    </source>
</evidence>
<dbReference type="Pfam" id="PF02779">
    <property type="entry name" value="Transket_pyr"/>
    <property type="match status" value="1"/>
</dbReference>
<sequence length="314" mass="34322">MQVKNYADMRDAFFEELYTLALADSSVVLIHGDQKAHTFEKFKQAIPSQIINGGIAEQNLIGVAAGLTLGGKKVFVHAIASFLTLRCYEQIKVDLGLMGLPVTLVGVGAGYSYGDAGPTHHAVQDLSILRAISGMTILNASDTVSLSRFPEIAHRNTNGPLYIRFDKDNPPPIYTGEENFYAGLAKIRNGKDVIIISTGLMVHRALAVADILNSRGIDIGVVDVYRIKPFNSSLMAEILTGCQKVVTLEEHSPIGGLGSLISEFLFDYGLSAVSLKRIALEDEDCFTYGTREYVHAQIRLDRDALVARIYEWLG</sequence>
<evidence type="ECO:0000256" key="5">
    <source>
        <dbReference type="ARBA" id="ARBA00011738"/>
    </source>
</evidence>
<name>A0A1F8EHE9_9BACT</name>
<keyword evidence="9" id="KW-0460">Magnesium</keyword>
<protein>
    <recommendedName>
        <fullName evidence="6">1-deoxy-D-xylulose-5-phosphate synthase</fullName>
        <ecNumber evidence="6">2.2.1.7</ecNumber>
    </recommendedName>
</protein>
<comment type="subunit">
    <text evidence="5">Homodimer.</text>
</comment>
<evidence type="ECO:0000259" key="13">
    <source>
        <dbReference type="SMART" id="SM00861"/>
    </source>
</evidence>
<reference evidence="14 15" key="1">
    <citation type="journal article" date="2016" name="Nat. Commun.">
        <title>Thousands of microbial genomes shed light on interconnected biogeochemical processes in an aquifer system.</title>
        <authorList>
            <person name="Anantharaman K."/>
            <person name="Brown C.T."/>
            <person name="Hug L.A."/>
            <person name="Sharon I."/>
            <person name="Castelle C.J."/>
            <person name="Probst A.J."/>
            <person name="Thomas B.C."/>
            <person name="Singh A."/>
            <person name="Wilkins M.J."/>
            <person name="Karaoz U."/>
            <person name="Brodie E.L."/>
            <person name="Williams K.H."/>
            <person name="Hubbard S.S."/>
            <person name="Banfield J.F."/>
        </authorList>
    </citation>
    <scope>NUCLEOTIDE SEQUENCE [LARGE SCALE GENOMIC DNA]</scope>
</reference>
<dbReference type="Pfam" id="PF02780">
    <property type="entry name" value="Transketolase_C"/>
    <property type="match status" value="1"/>
</dbReference>
<organism evidence="14 15">
    <name type="scientific">Candidatus Yanofskybacteria bacterium RIFCSPHIGHO2_01_FULL_41_53</name>
    <dbReference type="NCBI Taxonomy" id="1802663"/>
    <lineage>
        <taxon>Bacteria</taxon>
        <taxon>Candidatus Yanofskyibacteriota</taxon>
    </lineage>
</organism>
<dbReference type="GO" id="GO:0019288">
    <property type="term" value="P:isopentenyl diphosphate biosynthetic process, methylerythritol 4-phosphate pathway"/>
    <property type="evidence" value="ECO:0007669"/>
    <property type="project" value="TreeGrafter"/>
</dbReference>
<dbReference type="AlphaFoldDB" id="A0A1F8EHE9"/>
<comment type="similarity">
    <text evidence="4">Belongs to the transketolase family. DXPS subfamily.</text>
</comment>
<evidence type="ECO:0000256" key="11">
    <source>
        <dbReference type="ARBA" id="ARBA00023052"/>
    </source>
</evidence>
<dbReference type="GO" id="GO:0009228">
    <property type="term" value="P:thiamine biosynthetic process"/>
    <property type="evidence" value="ECO:0007669"/>
    <property type="project" value="UniProtKB-KW"/>
</dbReference>
<dbReference type="GO" id="GO:0046872">
    <property type="term" value="F:metal ion binding"/>
    <property type="evidence" value="ECO:0007669"/>
    <property type="project" value="UniProtKB-KW"/>
</dbReference>
<dbReference type="SUPFAM" id="SSF52922">
    <property type="entry name" value="TK C-terminal domain-like"/>
    <property type="match status" value="1"/>
</dbReference>
<comment type="pathway">
    <text evidence="3">Metabolic intermediate biosynthesis; 1-deoxy-D-xylulose 5-phosphate biosynthesis; 1-deoxy-D-xylulose 5-phosphate from D-glyceraldehyde 3-phosphate and pyruvate: step 1/1.</text>
</comment>
<keyword evidence="8" id="KW-0479">Metal-binding</keyword>
<dbReference type="SMART" id="SM00861">
    <property type="entry name" value="Transket_pyr"/>
    <property type="match status" value="1"/>
</dbReference>
<dbReference type="InterPro" id="IPR009014">
    <property type="entry name" value="Transketo_C/PFOR_II"/>
</dbReference>
<dbReference type="GO" id="GO:0016114">
    <property type="term" value="P:terpenoid biosynthetic process"/>
    <property type="evidence" value="ECO:0007669"/>
    <property type="project" value="InterPro"/>
</dbReference>